<dbReference type="InParanoid" id="K3WYK0"/>
<dbReference type="eggNOG" id="ENOG502S3D0">
    <property type="taxonomic scope" value="Eukaryota"/>
</dbReference>
<dbReference type="EMBL" id="GL376623">
    <property type="status" value="NOT_ANNOTATED_CDS"/>
    <property type="molecule type" value="Genomic_DNA"/>
</dbReference>
<name>K3WYK0_GLOUD</name>
<reference evidence="3" key="2">
    <citation type="submission" date="2010-04" db="EMBL/GenBank/DDBJ databases">
        <authorList>
            <person name="Buell R."/>
            <person name="Hamilton J."/>
            <person name="Hostetler J."/>
        </authorList>
    </citation>
    <scope>NUCLEOTIDE SEQUENCE [LARGE SCALE GENOMIC DNA]</scope>
    <source>
        <strain evidence="3">DAOM:BR144</strain>
    </source>
</reference>
<dbReference type="STRING" id="431595.K3WYK0"/>
<dbReference type="OMA" id="EHGMLRC"/>
<sequence length="229" mass="25382">MEGYLLVFTKDRAAHVGYCVLEHGQISCYDRIDGDVVARIELTRHRVRVQPLLGGNVCPNRFVVYTTEVKRADQAGKLRATVHGEKTHFFAAATSDKMCKWVNAIHNWRRHSFDDPLRKYSGGALCDPSMTSADFQTLRRMALEDDRVEVLDVANRFDIRVMRYTTAAKKNGVKKVAAAAAAFPKISPISTISGAAARKVLLMRPSHASGALVSWLPSFPYGSRKSTAA</sequence>
<organism evidence="2 3">
    <name type="scientific">Globisporangium ultimum (strain ATCC 200006 / CBS 805.95 / DAOM BR144)</name>
    <name type="common">Pythium ultimum</name>
    <dbReference type="NCBI Taxonomy" id="431595"/>
    <lineage>
        <taxon>Eukaryota</taxon>
        <taxon>Sar</taxon>
        <taxon>Stramenopiles</taxon>
        <taxon>Oomycota</taxon>
        <taxon>Peronosporomycetes</taxon>
        <taxon>Pythiales</taxon>
        <taxon>Pythiaceae</taxon>
        <taxon>Globisporangium</taxon>
    </lineage>
</organism>
<evidence type="ECO:0000313" key="2">
    <source>
        <dbReference type="EnsemblProtists" id="PYU1_T010049"/>
    </source>
</evidence>
<dbReference type="Gene3D" id="2.30.29.30">
    <property type="entry name" value="Pleckstrin-homology domain (PH domain)/Phosphotyrosine-binding domain (PTB)"/>
    <property type="match status" value="1"/>
</dbReference>
<accession>K3WYK0</accession>
<dbReference type="VEuPathDB" id="FungiDB:PYU1_G010029"/>
<dbReference type="SUPFAM" id="SSF50729">
    <property type="entry name" value="PH domain-like"/>
    <property type="match status" value="1"/>
</dbReference>
<evidence type="ECO:0000313" key="3">
    <source>
        <dbReference type="Proteomes" id="UP000019132"/>
    </source>
</evidence>
<evidence type="ECO:0000259" key="1">
    <source>
        <dbReference type="SMART" id="SM00233"/>
    </source>
</evidence>
<reference evidence="2" key="3">
    <citation type="submission" date="2015-02" db="UniProtKB">
        <authorList>
            <consortium name="EnsemblProtists"/>
        </authorList>
    </citation>
    <scope>IDENTIFICATION</scope>
    <source>
        <strain evidence="2">DAOM BR144</strain>
    </source>
</reference>
<protein>
    <recommendedName>
        <fullName evidence="1">PH domain-containing protein</fullName>
    </recommendedName>
</protein>
<dbReference type="InterPro" id="IPR011993">
    <property type="entry name" value="PH-like_dom_sf"/>
</dbReference>
<dbReference type="Proteomes" id="UP000019132">
    <property type="component" value="Unassembled WGS sequence"/>
</dbReference>
<proteinExistence type="predicted"/>
<dbReference type="AlphaFoldDB" id="K3WYK0"/>
<keyword evidence="3" id="KW-1185">Reference proteome</keyword>
<dbReference type="SMART" id="SM00233">
    <property type="entry name" value="PH"/>
    <property type="match status" value="1"/>
</dbReference>
<dbReference type="HOGENOM" id="CLU_114332_0_0_1"/>
<dbReference type="EnsemblProtists" id="PYU1_T010049">
    <property type="protein sequence ID" value="PYU1_T010049"/>
    <property type="gene ID" value="PYU1_G010029"/>
</dbReference>
<feature type="domain" description="PH" evidence="1">
    <location>
        <begin position="1"/>
        <end position="112"/>
    </location>
</feature>
<dbReference type="InterPro" id="IPR001849">
    <property type="entry name" value="PH_domain"/>
</dbReference>
<reference evidence="3" key="1">
    <citation type="journal article" date="2010" name="Genome Biol.">
        <title>Genome sequence of the necrotrophic plant pathogen Pythium ultimum reveals original pathogenicity mechanisms and effector repertoire.</title>
        <authorList>
            <person name="Levesque C.A."/>
            <person name="Brouwer H."/>
            <person name="Cano L."/>
            <person name="Hamilton J.P."/>
            <person name="Holt C."/>
            <person name="Huitema E."/>
            <person name="Raffaele S."/>
            <person name="Robideau G.P."/>
            <person name="Thines M."/>
            <person name="Win J."/>
            <person name="Zerillo M.M."/>
            <person name="Beakes G.W."/>
            <person name="Boore J.L."/>
            <person name="Busam D."/>
            <person name="Dumas B."/>
            <person name="Ferriera S."/>
            <person name="Fuerstenberg S.I."/>
            <person name="Gachon C.M."/>
            <person name="Gaulin E."/>
            <person name="Govers F."/>
            <person name="Grenville-Briggs L."/>
            <person name="Horner N."/>
            <person name="Hostetler J."/>
            <person name="Jiang R.H."/>
            <person name="Johnson J."/>
            <person name="Krajaejun T."/>
            <person name="Lin H."/>
            <person name="Meijer H.J."/>
            <person name="Moore B."/>
            <person name="Morris P."/>
            <person name="Phuntmart V."/>
            <person name="Puiu D."/>
            <person name="Shetty J."/>
            <person name="Stajich J.E."/>
            <person name="Tripathy S."/>
            <person name="Wawra S."/>
            <person name="van West P."/>
            <person name="Whitty B.R."/>
            <person name="Coutinho P.M."/>
            <person name="Henrissat B."/>
            <person name="Martin F."/>
            <person name="Thomas P.D."/>
            <person name="Tyler B.M."/>
            <person name="De Vries R.P."/>
            <person name="Kamoun S."/>
            <person name="Yandell M."/>
            <person name="Tisserat N."/>
            <person name="Buell C.R."/>
        </authorList>
    </citation>
    <scope>NUCLEOTIDE SEQUENCE</scope>
    <source>
        <strain evidence="3">DAOM:BR144</strain>
    </source>
</reference>